<evidence type="ECO:0000256" key="5">
    <source>
        <dbReference type="ARBA" id="ARBA00023295"/>
    </source>
</evidence>
<organism evidence="7 8">
    <name type="scientific">Litoribaculum gwangyangense</name>
    <dbReference type="NCBI Taxonomy" id="1130722"/>
    <lineage>
        <taxon>Bacteria</taxon>
        <taxon>Pseudomonadati</taxon>
        <taxon>Bacteroidota</taxon>
        <taxon>Flavobacteriia</taxon>
        <taxon>Flavobacteriales</taxon>
        <taxon>Flavobacteriaceae</taxon>
        <taxon>Litoribaculum</taxon>
    </lineage>
</organism>
<accession>A0ABP9CPA8</accession>
<dbReference type="Gene3D" id="3.20.20.80">
    <property type="entry name" value="Glycosidases"/>
    <property type="match status" value="1"/>
</dbReference>
<dbReference type="EC" id="3.2.1.89" evidence="3 6"/>
<evidence type="ECO:0000256" key="6">
    <source>
        <dbReference type="RuleBase" id="RU361192"/>
    </source>
</evidence>
<evidence type="ECO:0000313" key="8">
    <source>
        <dbReference type="Proteomes" id="UP001501433"/>
    </source>
</evidence>
<comment type="caution">
    <text evidence="7">The sequence shown here is derived from an EMBL/GenBank/DDBJ whole genome shotgun (WGS) entry which is preliminary data.</text>
</comment>
<gene>
    <name evidence="7" type="ORF">GCM10023330_20740</name>
</gene>
<keyword evidence="8" id="KW-1185">Reference proteome</keyword>
<protein>
    <recommendedName>
        <fullName evidence="3 6">Arabinogalactan endo-beta-1,4-galactanase</fullName>
        <ecNumber evidence="3 6">3.2.1.89</ecNumber>
    </recommendedName>
</protein>
<name>A0ABP9CPA8_9FLAO</name>
<reference evidence="8" key="1">
    <citation type="journal article" date="2019" name="Int. J. Syst. Evol. Microbiol.">
        <title>The Global Catalogue of Microorganisms (GCM) 10K type strain sequencing project: providing services to taxonomists for standard genome sequencing and annotation.</title>
        <authorList>
            <consortium name="The Broad Institute Genomics Platform"/>
            <consortium name="The Broad Institute Genome Sequencing Center for Infectious Disease"/>
            <person name="Wu L."/>
            <person name="Ma J."/>
        </authorList>
    </citation>
    <scope>NUCLEOTIDE SEQUENCE [LARGE SCALE GENOMIC DNA]</scope>
    <source>
        <strain evidence="8">JCM 18325</strain>
    </source>
</reference>
<keyword evidence="4 6" id="KW-0378">Hydrolase</keyword>
<dbReference type="Proteomes" id="UP001501433">
    <property type="component" value="Unassembled WGS sequence"/>
</dbReference>
<evidence type="ECO:0000256" key="1">
    <source>
        <dbReference type="ARBA" id="ARBA00001695"/>
    </source>
</evidence>
<dbReference type="PANTHER" id="PTHR34983">
    <property type="entry name" value="ARABINOGALACTAN ENDO-BETA-1,4-GALACTANASE A"/>
    <property type="match status" value="1"/>
</dbReference>
<comment type="catalytic activity">
    <reaction evidence="1 6">
        <text>The enzyme specifically hydrolyzes (1-&gt;4)-beta-D-galactosidic linkages in type I arabinogalactans.</text>
        <dbReference type="EC" id="3.2.1.89"/>
    </reaction>
</comment>
<dbReference type="InterPro" id="IPR011683">
    <property type="entry name" value="Glyco_hydro_53"/>
</dbReference>
<dbReference type="Pfam" id="PF07745">
    <property type="entry name" value="Glyco_hydro_53"/>
    <property type="match status" value="1"/>
</dbReference>
<evidence type="ECO:0000256" key="3">
    <source>
        <dbReference type="ARBA" id="ARBA00012556"/>
    </source>
</evidence>
<dbReference type="PANTHER" id="PTHR34983:SF1">
    <property type="entry name" value="ARABINOGALACTAN ENDO-BETA-1,4-GALACTANASE A"/>
    <property type="match status" value="1"/>
</dbReference>
<dbReference type="SUPFAM" id="SSF51445">
    <property type="entry name" value="(Trans)glycosidases"/>
    <property type="match status" value="1"/>
</dbReference>
<evidence type="ECO:0000313" key="7">
    <source>
        <dbReference type="EMBL" id="GAA4812991.1"/>
    </source>
</evidence>
<sequence>MKMKTLIKTILLILILQKAYSQNYMIGADLSFVKDAEDKGFVFKENGQPKSCIEIFKDHGYNWIRLRLFHNPKLGAYNLPNNLDYTIALAREAKDKGFKFLLDYHYSDTWADPGKQFTPKDWETKTFEELTEEVFEYTKITMVAFKDEGVFPDMVQVGNEISNGMLWPIGKLPDNWDNFASLLQAGINGVKASCGNNPCPKIMIHIDKGGDKTFTKYFFDKIRNYKIEYDVIGQSYYPWWHGSLLDLRECLHFASKEYNKDIIVVEAAYNFRRQEYKDKIGPFPETPQGQKEFLEEVNKIILNVPNGRGIGLFWWEPAAPNRGFESRTFFDSEGNVMPVINVFNQYTRH</sequence>
<keyword evidence="5 6" id="KW-0326">Glycosidase</keyword>
<comment type="similarity">
    <text evidence="2 6">Belongs to the glycosyl hydrolase 53 family.</text>
</comment>
<proteinExistence type="inferred from homology"/>
<dbReference type="InterPro" id="IPR017853">
    <property type="entry name" value="GH"/>
</dbReference>
<evidence type="ECO:0000256" key="2">
    <source>
        <dbReference type="ARBA" id="ARBA00010687"/>
    </source>
</evidence>
<dbReference type="EMBL" id="BAABJW010000003">
    <property type="protein sequence ID" value="GAA4812991.1"/>
    <property type="molecule type" value="Genomic_DNA"/>
</dbReference>
<evidence type="ECO:0000256" key="4">
    <source>
        <dbReference type="ARBA" id="ARBA00022801"/>
    </source>
</evidence>